<dbReference type="Proteomes" id="UP000308489">
    <property type="component" value="Chromosome 1"/>
</dbReference>
<reference evidence="4 5" key="1">
    <citation type="submission" date="2019-05" db="EMBL/GenBank/DDBJ databases">
        <authorList>
            <consortium name="Pathogen Informatics"/>
        </authorList>
    </citation>
    <scope>NUCLEOTIDE SEQUENCE [LARGE SCALE GENOMIC DNA]</scope>
    <source>
        <strain evidence="4 5">NCTC503</strain>
    </source>
</reference>
<dbReference type="InterPro" id="IPR050792">
    <property type="entry name" value="ADP-ribosylglycohydrolase"/>
</dbReference>
<dbReference type="Pfam" id="PF03747">
    <property type="entry name" value="ADP_ribosyl_GH"/>
    <property type="match status" value="1"/>
</dbReference>
<dbReference type="AlphaFoldDB" id="A0A4U9R6D4"/>
<feature type="binding site" evidence="3">
    <location>
        <position position="73"/>
    </location>
    <ligand>
        <name>Mg(2+)</name>
        <dbReference type="ChEBI" id="CHEBI:18420"/>
        <label>1</label>
    </ligand>
</feature>
<dbReference type="GO" id="GO:0047407">
    <property type="term" value="F:ADP-ribosyl-[dinitrogen reductase] hydrolase activity"/>
    <property type="evidence" value="ECO:0007669"/>
    <property type="project" value="UniProtKB-EC"/>
</dbReference>
<dbReference type="EC" id="3.2.2.24" evidence="4"/>
<dbReference type="GO" id="GO:0046872">
    <property type="term" value="F:metal ion binding"/>
    <property type="evidence" value="ECO:0007669"/>
    <property type="project" value="UniProtKB-KW"/>
</dbReference>
<comment type="similarity">
    <text evidence="1">Belongs to the ADP-ribosylglycohydrolase family.</text>
</comment>
<dbReference type="InterPro" id="IPR005502">
    <property type="entry name" value="Ribosyl_crysJ1"/>
</dbReference>
<evidence type="ECO:0000313" key="5">
    <source>
        <dbReference type="Proteomes" id="UP000308489"/>
    </source>
</evidence>
<keyword evidence="3" id="KW-0460">Magnesium</keyword>
<evidence type="ECO:0000256" key="3">
    <source>
        <dbReference type="PIRSR" id="PIRSR605502-1"/>
    </source>
</evidence>
<dbReference type="KEGG" id="hhw:NCTC503_00977"/>
<dbReference type="PANTHER" id="PTHR16222:SF24">
    <property type="entry name" value="ADP-RIBOSYLHYDROLASE ARH3"/>
    <property type="match status" value="1"/>
</dbReference>
<feature type="binding site" evidence="3">
    <location>
        <position position="75"/>
    </location>
    <ligand>
        <name>Mg(2+)</name>
        <dbReference type="ChEBI" id="CHEBI:18420"/>
        <label>1</label>
    </ligand>
</feature>
<name>A0A4U9R6D4_HATHI</name>
<gene>
    <name evidence="4" type="primary">draG</name>
    <name evidence="4" type="ORF">NCTC503_00977</name>
</gene>
<dbReference type="PANTHER" id="PTHR16222">
    <property type="entry name" value="ADP-RIBOSYLGLYCOHYDROLASE"/>
    <property type="match status" value="1"/>
</dbReference>
<feature type="binding site" evidence="3">
    <location>
        <position position="286"/>
    </location>
    <ligand>
        <name>Mg(2+)</name>
        <dbReference type="ChEBI" id="CHEBI:18420"/>
        <label>1</label>
    </ligand>
</feature>
<dbReference type="SUPFAM" id="SSF101478">
    <property type="entry name" value="ADP-ribosylglycohydrolase"/>
    <property type="match status" value="1"/>
</dbReference>
<evidence type="ECO:0000256" key="2">
    <source>
        <dbReference type="ARBA" id="ARBA00022801"/>
    </source>
</evidence>
<evidence type="ECO:0000313" key="4">
    <source>
        <dbReference type="EMBL" id="VTQ86749.1"/>
    </source>
</evidence>
<keyword evidence="2 4" id="KW-0378">Hydrolase</keyword>
<proteinExistence type="inferred from homology"/>
<keyword evidence="4" id="KW-0326">Glycosidase</keyword>
<evidence type="ECO:0000256" key="1">
    <source>
        <dbReference type="ARBA" id="ARBA00010702"/>
    </source>
</evidence>
<comment type="cofactor">
    <cofactor evidence="3">
        <name>Mg(2+)</name>
        <dbReference type="ChEBI" id="CHEBI:18420"/>
    </cofactor>
    <text evidence="3">Binds 2 magnesium ions per subunit.</text>
</comment>
<sequence length="333" mass="37608">MENTFNIFKRRKNNELTKVKISKNQVMGGFFGFCIGDALGVPVEFMTREELEENLVLSMRGYGTYNQPPGTWSDDSSLTFCLADSLCNGLNYKDISKKFLKWRYEGKYTPYSVAFGVDNTTETAIENIYKGINPIECGCSGERDNGNGSLMRVLPLSYFLINTEDAKKFNIIHEVSSITHSHLRSKLACSIYVQFAIELLKGSDIKESYLRMQHNINEYYSGDEYKEEINNFHSILKEDISLCRKEEIKSTGYVIDTLYASIWCLLNSVSYKETVLKAVNLGGDTDTIAAVAGGLAGIFYGIESIPKIWVQKIAKKAEIMNLINKFTKAMSKI</sequence>
<dbReference type="EMBL" id="LR590481">
    <property type="protein sequence ID" value="VTQ86749.1"/>
    <property type="molecule type" value="Genomic_DNA"/>
</dbReference>
<dbReference type="Gene3D" id="1.10.4080.10">
    <property type="entry name" value="ADP-ribosylation/Crystallin J1"/>
    <property type="match status" value="1"/>
</dbReference>
<keyword evidence="3" id="KW-0479">Metal-binding</keyword>
<protein>
    <submittedName>
        <fullName evidence="4">ADP-ribosylation/Crystallin J1</fullName>
        <ecNumber evidence="4">3.2.2.24</ecNumber>
    </submittedName>
</protein>
<accession>A0A4U9R6D4</accession>
<keyword evidence="5" id="KW-1185">Reference proteome</keyword>
<feature type="binding site" evidence="3">
    <location>
        <position position="287"/>
    </location>
    <ligand>
        <name>Mg(2+)</name>
        <dbReference type="ChEBI" id="CHEBI:18420"/>
        <label>1</label>
    </ligand>
</feature>
<dbReference type="InterPro" id="IPR036705">
    <property type="entry name" value="Ribosyl_crysJ1_sf"/>
</dbReference>
<feature type="binding site" evidence="3">
    <location>
        <position position="284"/>
    </location>
    <ligand>
        <name>Mg(2+)</name>
        <dbReference type="ChEBI" id="CHEBI:18420"/>
        <label>1</label>
    </ligand>
</feature>
<dbReference type="RefSeq" id="WP_243117940.1">
    <property type="nucleotide sequence ID" value="NZ_CBCRUQ010000004.1"/>
</dbReference>
<feature type="binding site" evidence="3">
    <location>
        <position position="74"/>
    </location>
    <ligand>
        <name>Mg(2+)</name>
        <dbReference type="ChEBI" id="CHEBI:18420"/>
        <label>1</label>
    </ligand>
</feature>
<organism evidence="4 5">
    <name type="scientific">Hathewaya histolytica</name>
    <name type="common">Clostridium histolyticum</name>
    <dbReference type="NCBI Taxonomy" id="1498"/>
    <lineage>
        <taxon>Bacteria</taxon>
        <taxon>Bacillati</taxon>
        <taxon>Bacillota</taxon>
        <taxon>Clostridia</taxon>
        <taxon>Eubacteriales</taxon>
        <taxon>Clostridiaceae</taxon>
        <taxon>Hathewaya</taxon>
    </lineage>
</organism>